<evidence type="ECO:0000256" key="7">
    <source>
        <dbReference type="SAM" id="SignalP"/>
    </source>
</evidence>
<dbReference type="InterPro" id="IPR011701">
    <property type="entry name" value="MFS"/>
</dbReference>
<dbReference type="AlphaFoldDB" id="K5VXR9"/>
<feature type="chain" id="PRO_5003888794" description="Major facilitator superfamily (MFS) profile domain-containing protein" evidence="7">
    <location>
        <begin position="23"/>
        <end position="276"/>
    </location>
</feature>
<dbReference type="Proteomes" id="UP000008370">
    <property type="component" value="Unassembled WGS sequence"/>
</dbReference>
<evidence type="ECO:0000313" key="8">
    <source>
        <dbReference type="EMBL" id="EKM51389.1"/>
    </source>
</evidence>
<dbReference type="FunFam" id="1.20.1250.20:FF:000013">
    <property type="entry name" value="MFS general substrate transporter"/>
    <property type="match status" value="1"/>
</dbReference>
<evidence type="ECO:0000256" key="6">
    <source>
        <dbReference type="SAM" id="Phobius"/>
    </source>
</evidence>
<accession>K5VXR9</accession>
<evidence type="ECO:0000256" key="5">
    <source>
        <dbReference type="ARBA" id="ARBA00023136"/>
    </source>
</evidence>
<dbReference type="Gene3D" id="1.20.1250.20">
    <property type="entry name" value="MFS general substrate transporter like domains"/>
    <property type="match status" value="1"/>
</dbReference>
<evidence type="ECO:0000256" key="4">
    <source>
        <dbReference type="ARBA" id="ARBA00022989"/>
    </source>
</evidence>
<dbReference type="RefSeq" id="XP_007400530.1">
    <property type="nucleotide sequence ID" value="XM_007400468.1"/>
</dbReference>
<proteinExistence type="predicted"/>
<evidence type="ECO:0008006" key="10">
    <source>
        <dbReference type="Google" id="ProtNLM"/>
    </source>
</evidence>
<keyword evidence="7" id="KW-0732">Signal</keyword>
<dbReference type="GO" id="GO:0022857">
    <property type="term" value="F:transmembrane transporter activity"/>
    <property type="evidence" value="ECO:0007669"/>
    <property type="project" value="InterPro"/>
</dbReference>
<feature type="signal peptide" evidence="7">
    <location>
        <begin position="1"/>
        <end position="22"/>
    </location>
</feature>
<keyword evidence="3 6" id="KW-0812">Transmembrane</keyword>
<dbReference type="GO" id="GO:0016020">
    <property type="term" value="C:membrane"/>
    <property type="evidence" value="ECO:0007669"/>
    <property type="project" value="UniProtKB-SubCell"/>
</dbReference>
<dbReference type="HOGENOM" id="CLU_001265_0_3_1"/>
<dbReference type="EMBL" id="JH930477">
    <property type="protein sequence ID" value="EKM51389.1"/>
    <property type="molecule type" value="Genomic_DNA"/>
</dbReference>
<comment type="subcellular location">
    <subcellularLocation>
        <location evidence="1">Membrane</location>
        <topology evidence="1">Multi-pass membrane protein</topology>
    </subcellularLocation>
</comment>
<feature type="non-terminal residue" evidence="8">
    <location>
        <position position="1"/>
    </location>
</feature>
<dbReference type="InParanoid" id="K5VXR9"/>
<dbReference type="OrthoDB" id="2962993at2759"/>
<name>K5VXR9_PHACS</name>
<feature type="transmembrane region" description="Helical" evidence="6">
    <location>
        <begin position="186"/>
        <end position="206"/>
    </location>
</feature>
<dbReference type="GeneID" id="18907244"/>
<organism evidence="8 9">
    <name type="scientific">Phanerochaete carnosa (strain HHB-10118-sp)</name>
    <name type="common">White-rot fungus</name>
    <name type="synonym">Peniophora carnosa</name>
    <dbReference type="NCBI Taxonomy" id="650164"/>
    <lineage>
        <taxon>Eukaryota</taxon>
        <taxon>Fungi</taxon>
        <taxon>Dikarya</taxon>
        <taxon>Basidiomycota</taxon>
        <taxon>Agaricomycotina</taxon>
        <taxon>Agaricomycetes</taxon>
        <taxon>Polyporales</taxon>
        <taxon>Phanerochaetaceae</taxon>
        <taxon>Phanerochaete</taxon>
    </lineage>
</organism>
<gene>
    <name evidence="8" type="ORF">PHACADRAFT_102903</name>
</gene>
<feature type="transmembrane region" description="Helical" evidence="6">
    <location>
        <begin position="152"/>
        <end position="174"/>
    </location>
</feature>
<feature type="transmembrane region" description="Helical" evidence="6">
    <location>
        <begin position="103"/>
        <end position="120"/>
    </location>
</feature>
<evidence type="ECO:0000256" key="2">
    <source>
        <dbReference type="ARBA" id="ARBA00022448"/>
    </source>
</evidence>
<keyword evidence="5 6" id="KW-0472">Membrane</keyword>
<dbReference type="Pfam" id="PF07690">
    <property type="entry name" value="MFS_1"/>
    <property type="match status" value="1"/>
</dbReference>
<evidence type="ECO:0000256" key="1">
    <source>
        <dbReference type="ARBA" id="ARBA00004141"/>
    </source>
</evidence>
<reference evidence="8 9" key="1">
    <citation type="journal article" date="2012" name="BMC Genomics">
        <title>Comparative genomics of the white-rot fungi, Phanerochaete carnosa and P. chrysosporium, to elucidate the genetic basis of the distinct wood types they colonize.</title>
        <authorList>
            <person name="Suzuki H."/>
            <person name="MacDonald J."/>
            <person name="Syed K."/>
            <person name="Salamov A."/>
            <person name="Hori C."/>
            <person name="Aerts A."/>
            <person name="Henrissat B."/>
            <person name="Wiebenga A."/>
            <person name="vanKuyk P.A."/>
            <person name="Barry K."/>
            <person name="Lindquist E."/>
            <person name="LaButti K."/>
            <person name="Lapidus A."/>
            <person name="Lucas S."/>
            <person name="Coutinho P."/>
            <person name="Gong Y."/>
            <person name="Samejima M."/>
            <person name="Mahadevan R."/>
            <person name="Abou-Zaid M."/>
            <person name="de Vries R.P."/>
            <person name="Igarashi K."/>
            <person name="Yadav J.S."/>
            <person name="Grigoriev I.V."/>
            <person name="Master E.R."/>
        </authorList>
    </citation>
    <scope>NUCLEOTIDE SEQUENCE [LARGE SCALE GENOMIC DNA]</scope>
    <source>
        <strain evidence="8 9">HHB-10118-sp</strain>
    </source>
</reference>
<feature type="transmembrane region" description="Helical" evidence="6">
    <location>
        <begin position="127"/>
        <end position="146"/>
    </location>
</feature>
<sequence length="276" mass="30187">GIITIGFGLLTLLFLTASPDTASWLSERERQIVVLTNEADRALKAHEGFSRAQITSAFTDPRTYLWGLAYFANYIPVYSVVLSLPTVVAGLGHTGTGATVMAVWPYFVGFALVLGAGWTTDRWGARFVHYAVPIGVVMVALVVLIAETDDTVRYGMFFLVMFMFVPISTMWSWLAQNVAGSNKRAAATGLVFSMGNLGGIASGWIYSAEWAPRFVPGHAINLACYAVALVAGACLWWSYRRDNRLRDRAEGIERGVSVYQRRKGLLGEDLGDLGDK</sequence>
<evidence type="ECO:0000313" key="9">
    <source>
        <dbReference type="Proteomes" id="UP000008370"/>
    </source>
</evidence>
<dbReference type="InterPro" id="IPR036259">
    <property type="entry name" value="MFS_trans_sf"/>
</dbReference>
<dbReference type="SUPFAM" id="SSF103473">
    <property type="entry name" value="MFS general substrate transporter"/>
    <property type="match status" value="1"/>
</dbReference>
<protein>
    <recommendedName>
        <fullName evidence="10">Major facilitator superfamily (MFS) profile domain-containing protein</fullName>
    </recommendedName>
</protein>
<dbReference type="KEGG" id="pco:PHACADRAFT_102903"/>
<evidence type="ECO:0000256" key="3">
    <source>
        <dbReference type="ARBA" id="ARBA00022692"/>
    </source>
</evidence>
<keyword evidence="2" id="KW-0813">Transport</keyword>
<dbReference type="PANTHER" id="PTHR43791:SF36">
    <property type="entry name" value="TRANSPORTER, PUTATIVE (AFU_ORTHOLOGUE AFUA_6G08340)-RELATED"/>
    <property type="match status" value="1"/>
</dbReference>
<dbReference type="PANTHER" id="PTHR43791">
    <property type="entry name" value="PERMEASE-RELATED"/>
    <property type="match status" value="1"/>
</dbReference>
<feature type="transmembrane region" description="Helical" evidence="6">
    <location>
        <begin position="218"/>
        <end position="239"/>
    </location>
</feature>
<keyword evidence="4 6" id="KW-1133">Transmembrane helix</keyword>
<keyword evidence="9" id="KW-1185">Reference proteome</keyword>